<dbReference type="EMBL" id="UZAG01017575">
    <property type="protein sequence ID" value="VDO35436.1"/>
    <property type="molecule type" value="Genomic_DNA"/>
</dbReference>
<keyword evidence="1" id="KW-0472">Membrane</keyword>
<sequence length="55" mass="6625">MLSCYYDDEITMGMARAVSRVLSLYFQFFFLILLSKSKQKESFFFPIKYNSKLYD</sequence>
<evidence type="ECO:0000256" key="1">
    <source>
        <dbReference type="SAM" id="Phobius"/>
    </source>
</evidence>
<keyword evidence="1" id="KW-0812">Transmembrane</keyword>
<gene>
    <name evidence="2" type="ORF">BTMF_LOCUS10421</name>
</gene>
<feature type="transmembrane region" description="Helical" evidence="1">
    <location>
        <begin position="17"/>
        <end position="34"/>
    </location>
</feature>
<keyword evidence="3" id="KW-1185">Reference proteome</keyword>
<dbReference type="Proteomes" id="UP000280834">
    <property type="component" value="Unassembled WGS sequence"/>
</dbReference>
<keyword evidence="1" id="KW-1133">Transmembrane helix</keyword>
<name>A0A0R3QXD5_9BILA</name>
<evidence type="ECO:0000313" key="4">
    <source>
        <dbReference type="WBParaSite" id="BTMF_0001240701-mRNA-1"/>
    </source>
</evidence>
<reference evidence="4" key="1">
    <citation type="submission" date="2017-02" db="UniProtKB">
        <authorList>
            <consortium name="WormBaseParasite"/>
        </authorList>
    </citation>
    <scope>IDENTIFICATION</scope>
</reference>
<evidence type="ECO:0000313" key="2">
    <source>
        <dbReference type="EMBL" id="VDO35436.1"/>
    </source>
</evidence>
<dbReference type="WBParaSite" id="BTMF_0001240701-mRNA-1">
    <property type="protein sequence ID" value="BTMF_0001240701-mRNA-1"/>
    <property type="gene ID" value="BTMF_0001240701"/>
</dbReference>
<proteinExistence type="predicted"/>
<organism evidence="4">
    <name type="scientific">Brugia timori</name>
    <dbReference type="NCBI Taxonomy" id="42155"/>
    <lineage>
        <taxon>Eukaryota</taxon>
        <taxon>Metazoa</taxon>
        <taxon>Ecdysozoa</taxon>
        <taxon>Nematoda</taxon>
        <taxon>Chromadorea</taxon>
        <taxon>Rhabditida</taxon>
        <taxon>Spirurina</taxon>
        <taxon>Spiruromorpha</taxon>
        <taxon>Filarioidea</taxon>
        <taxon>Onchocercidae</taxon>
        <taxon>Brugia</taxon>
    </lineage>
</organism>
<reference evidence="2 3" key="2">
    <citation type="submission" date="2018-11" db="EMBL/GenBank/DDBJ databases">
        <authorList>
            <consortium name="Pathogen Informatics"/>
        </authorList>
    </citation>
    <scope>NUCLEOTIDE SEQUENCE [LARGE SCALE GENOMIC DNA]</scope>
</reference>
<dbReference type="AlphaFoldDB" id="A0A0R3QXD5"/>
<protein>
    <submittedName>
        <fullName evidence="2 4">Uncharacterized protein</fullName>
    </submittedName>
</protein>
<evidence type="ECO:0000313" key="3">
    <source>
        <dbReference type="Proteomes" id="UP000280834"/>
    </source>
</evidence>
<accession>A0A0R3QXD5</accession>